<name>A0A2R6P1M2_9APHY</name>
<protein>
    <recommendedName>
        <fullName evidence="1">F-box domain-containing protein</fullName>
    </recommendedName>
</protein>
<dbReference type="EMBL" id="MLYV02000566">
    <property type="protein sequence ID" value="PSR83057.1"/>
    <property type="molecule type" value="Genomic_DNA"/>
</dbReference>
<gene>
    <name evidence="2" type="ORF">PHLCEN_2v5861</name>
</gene>
<dbReference type="SUPFAM" id="SSF81383">
    <property type="entry name" value="F-box domain"/>
    <property type="match status" value="1"/>
</dbReference>
<dbReference type="InterPro" id="IPR001810">
    <property type="entry name" value="F-box_dom"/>
</dbReference>
<dbReference type="Pfam" id="PF00646">
    <property type="entry name" value="F-box"/>
    <property type="match status" value="1"/>
</dbReference>
<sequence length="405" mass="45751">MPFGDLPTDVFSQILAQADPKTLASCALVSQVCRLLTLQVLFHDLSITFVDPEFAAKQRSQTTYDERIPNREKTLEEFLESIDDTRRIRKYVRTLSLRISRKVKFDDIRPVDPVTIMKILQHFPRVHHLHTFNIFVASGSRYATDLLPNPVLHSIHIEVGKQPSSGQFSVRLKTAHKVLGVLSIFDNIADIVLDGMKFDEEDQHQDASVRILRNGQVESLRILNGIHLPPILRALTGTATSRLKSFACGELEPKELTEEQCSLLPSCKNLLSLGMEITIPDIDTPPDEGDCEDFTWQAVSHLLAHPNIQYASPEYTPPYPHLHNVTFWLAFLDSIHLEMSLYHPKSKSAMRTLDVFLSELPNLGRVVFALKIRGDPESFPIPGDAQHLLEAELPRLRAKGMLNFA</sequence>
<comment type="caution">
    <text evidence="2">The sequence shown here is derived from an EMBL/GenBank/DDBJ whole genome shotgun (WGS) entry which is preliminary data.</text>
</comment>
<proteinExistence type="predicted"/>
<dbReference type="PROSITE" id="PS50181">
    <property type="entry name" value="FBOX"/>
    <property type="match status" value="1"/>
</dbReference>
<dbReference type="Proteomes" id="UP000186601">
    <property type="component" value="Unassembled WGS sequence"/>
</dbReference>
<organism evidence="2 3">
    <name type="scientific">Hermanssonia centrifuga</name>
    <dbReference type="NCBI Taxonomy" id="98765"/>
    <lineage>
        <taxon>Eukaryota</taxon>
        <taxon>Fungi</taxon>
        <taxon>Dikarya</taxon>
        <taxon>Basidiomycota</taxon>
        <taxon>Agaricomycotina</taxon>
        <taxon>Agaricomycetes</taxon>
        <taxon>Polyporales</taxon>
        <taxon>Meruliaceae</taxon>
        <taxon>Hermanssonia</taxon>
    </lineage>
</organism>
<accession>A0A2R6P1M2</accession>
<evidence type="ECO:0000259" key="1">
    <source>
        <dbReference type="PROSITE" id="PS50181"/>
    </source>
</evidence>
<dbReference type="InterPro" id="IPR036047">
    <property type="entry name" value="F-box-like_dom_sf"/>
</dbReference>
<keyword evidence="3" id="KW-1185">Reference proteome</keyword>
<evidence type="ECO:0000313" key="2">
    <source>
        <dbReference type="EMBL" id="PSR83057.1"/>
    </source>
</evidence>
<reference evidence="2 3" key="1">
    <citation type="submission" date="2018-02" db="EMBL/GenBank/DDBJ databases">
        <title>Genome sequence of the basidiomycete white-rot fungus Phlebia centrifuga.</title>
        <authorList>
            <person name="Granchi Z."/>
            <person name="Peng M."/>
            <person name="de Vries R.P."/>
            <person name="Hilden K."/>
            <person name="Makela M.R."/>
            <person name="Grigoriev I."/>
            <person name="Riley R."/>
        </authorList>
    </citation>
    <scope>NUCLEOTIDE SEQUENCE [LARGE SCALE GENOMIC DNA]</scope>
    <source>
        <strain evidence="2 3">FBCC195</strain>
    </source>
</reference>
<feature type="domain" description="F-box" evidence="1">
    <location>
        <begin position="1"/>
        <end position="45"/>
    </location>
</feature>
<dbReference type="AlphaFoldDB" id="A0A2R6P1M2"/>
<evidence type="ECO:0000313" key="3">
    <source>
        <dbReference type="Proteomes" id="UP000186601"/>
    </source>
</evidence>